<protein>
    <submittedName>
        <fullName evidence="2">Uncharacterized protein</fullName>
    </submittedName>
</protein>
<sequence>MTRGTSRIKSSFDNKSAEETAPTMSIWNKLRQHARTQILDRFDNKSAEETAPTMSIWNKLRQHARTQILDRLTTERSTVTFIDAASIAMLAQFAQKNLQKSGLQSWPIAA</sequence>
<reference evidence="2 3" key="1">
    <citation type="journal article" date="2024" name="BMC Genomics">
        <title>De novo assembly and annotation of Popillia japonica's genome with initial clues to its potential as an invasive pest.</title>
        <authorList>
            <person name="Cucini C."/>
            <person name="Boschi S."/>
            <person name="Funari R."/>
            <person name="Cardaioli E."/>
            <person name="Iannotti N."/>
            <person name="Marturano G."/>
            <person name="Paoli F."/>
            <person name="Bruttini M."/>
            <person name="Carapelli A."/>
            <person name="Frati F."/>
            <person name="Nardi F."/>
        </authorList>
    </citation>
    <scope>NUCLEOTIDE SEQUENCE [LARGE SCALE GENOMIC DNA]</scope>
    <source>
        <strain evidence="2">DMR45628</strain>
    </source>
</reference>
<dbReference type="Proteomes" id="UP001458880">
    <property type="component" value="Unassembled WGS sequence"/>
</dbReference>
<comment type="caution">
    <text evidence="2">The sequence shown here is derived from an EMBL/GenBank/DDBJ whole genome shotgun (WGS) entry which is preliminary data.</text>
</comment>
<dbReference type="AlphaFoldDB" id="A0AAW1LTC5"/>
<accession>A0AAW1LTC5</accession>
<proteinExistence type="predicted"/>
<gene>
    <name evidence="2" type="ORF">QE152_g11016</name>
</gene>
<dbReference type="EMBL" id="JASPKY010000105">
    <property type="protein sequence ID" value="KAK9737078.1"/>
    <property type="molecule type" value="Genomic_DNA"/>
</dbReference>
<evidence type="ECO:0000313" key="2">
    <source>
        <dbReference type="EMBL" id="KAK9737078.1"/>
    </source>
</evidence>
<name>A0AAW1LTC5_POPJA</name>
<keyword evidence="3" id="KW-1185">Reference proteome</keyword>
<feature type="region of interest" description="Disordered" evidence="1">
    <location>
        <begin position="1"/>
        <end position="25"/>
    </location>
</feature>
<evidence type="ECO:0000256" key="1">
    <source>
        <dbReference type="SAM" id="MobiDB-lite"/>
    </source>
</evidence>
<organism evidence="2 3">
    <name type="scientific">Popillia japonica</name>
    <name type="common">Japanese beetle</name>
    <dbReference type="NCBI Taxonomy" id="7064"/>
    <lineage>
        <taxon>Eukaryota</taxon>
        <taxon>Metazoa</taxon>
        <taxon>Ecdysozoa</taxon>
        <taxon>Arthropoda</taxon>
        <taxon>Hexapoda</taxon>
        <taxon>Insecta</taxon>
        <taxon>Pterygota</taxon>
        <taxon>Neoptera</taxon>
        <taxon>Endopterygota</taxon>
        <taxon>Coleoptera</taxon>
        <taxon>Polyphaga</taxon>
        <taxon>Scarabaeiformia</taxon>
        <taxon>Scarabaeidae</taxon>
        <taxon>Rutelinae</taxon>
        <taxon>Popillia</taxon>
    </lineage>
</organism>
<evidence type="ECO:0000313" key="3">
    <source>
        <dbReference type="Proteomes" id="UP001458880"/>
    </source>
</evidence>